<dbReference type="Gene3D" id="1.10.357.10">
    <property type="entry name" value="Tetracycline Repressor, domain 2"/>
    <property type="match status" value="1"/>
</dbReference>
<keyword evidence="3" id="KW-0804">Transcription</keyword>
<evidence type="ECO:0000313" key="7">
    <source>
        <dbReference type="Proteomes" id="UP000526892"/>
    </source>
</evidence>
<dbReference type="Pfam" id="PF14246">
    <property type="entry name" value="TetR_C_7"/>
    <property type="match status" value="1"/>
</dbReference>
<dbReference type="Proteomes" id="UP000526892">
    <property type="component" value="Unassembled WGS sequence"/>
</dbReference>
<dbReference type="PANTHER" id="PTHR30055:SF234">
    <property type="entry name" value="HTH-TYPE TRANSCRIPTIONAL REGULATOR BETI"/>
    <property type="match status" value="1"/>
</dbReference>
<evidence type="ECO:0000256" key="2">
    <source>
        <dbReference type="ARBA" id="ARBA00023125"/>
    </source>
</evidence>
<keyword evidence="2 4" id="KW-0238">DNA-binding</keyword>
<comment type="caution">
    <text evidence="6">The sequence shown here is derived from an EMBL/GenBank/DDBJ whole genome shotgun (WGS) entry which is preliminary data.</text>
</comment>
<dbReference type="Pfam" id="PF00440">
    <property type="entry name" value="TetR_N"/>
    <property type="match status" value="1"/>
</dbReference>
<dbReference type="AlphaFoldDB" id="A0A7Z0RXY5"/>
<dbReference type="InterPro" id="IPR039536">
    <property type="entry name" value="TetR_C_Proteobacteria"/>
</dbReference>
<dbReference type="PROSITE" id="PS50977">
    <property type="entry name" value="HTH_TETR_2"/>
    <property type="match status" value="1"/>
</dbReference>
<sequence>MRIEQILCAALYEFSQHGFASARMEDIAQRAELSKGGLYAHFKSKESIFEALLLKRLTPRFNNQQWVLSGGDSLSEAIESFIDHLYSQLSDPDVIAMLKLLMTESRRIPHLVDFWRREVIDKYLAEQQAILKTAADKGHLRHSAFLEDAALLMAPALYGAIWQMIFDEATAAATVGSLRRAHLRMLHEFLAP</sequence>
<dbReference type="GO" id="GO:0003700">
    <property type="term" value="F:DNA-binding transcription factor activity"/>
    <property type="evidence" value="ECO:0007669"/>
    <property type="project" value="TreeGrafter"/>
</dbReference>
<feature type="domain" description="HTH tetR-type" evidence="5">
    <location>
        <begin position="1"/>
        <end position="60"/>
    </location>
</feature>
<organism evidence="6 7">
    <name type="scientific">Vreelandella glaciei</name>
    <dbReference type="NCBI Taxonomy" id="186761"/>
    <lineage>
        <taxon>Bacteria</taxon>
        <taxon>Pseudomonadati</taxon>
        <taxon>Pseudomonadota</taxon>
        <taxon>Gammaproteobacteria</taxon>
        <taxon>Oceanospirillales</taxon>
        <taxon>Halomonadaceae</taxon>
        <taxon>Vreelandella</taxon>
    </lineage>
</organism>
<dbReference type="InterPro" id="IPR050109">
    <property type="entry name" value="HTH-type_TetR-like_transc_reg"/>
</dbReference>
<dbReference type="SUPFAM" id="SSF46689">
    <property type="entry name" value="Homeodomain-like"/>
    <property type="match status" value="1"/>
</dbReference>
<reference evidence="6 7" key="1">
    <citation type="journal article" date="2003" name="Extremophiles">
        <title>Halomonas glaciei sp. nov. isolated from fast ice of Adelie Land, Antarctica.</title>
        <authorList>
            <person name="Reddy G.S."/>
            <person name="Raghavan P.U."/>
            <person name="Sarita N.B."/>
            <person name="Prakash J.S."/>
            <person name="Nagesh N."/>
            <person name="Delille D."/>
            <person name="Shivaji S."/>
        </authorList>
    </citation>
    <scope>NUCLEOTIDE SEQUENCE [LARGE SCALE GENOMIC DNA]</scope>
    <source>
        <strain evidence="6 7">DD39</strain>
    </source>
</reference>
<dbReference type="InterPro" id="IPR001647">
    <property type="entry name" value="HTH_TetR"/>
</dbReference>
<dbReference type="InterPro" id="IPR009057">
    <property type="entry name" value="Homeodomain-like_sf"/>
</dbReference>
<keyword evidence="1" id="KW-0805">Transcription regulation</keyword>
<dbReference type="PANTHER" id="PTHR30055">
    <property type="entry name" value="HTH-TYPE TRANSCRIPTIONAL REGULATOR RUTR"/>
    <property type="match status" value="1"/>
</dbReference>
<keyword evidence="7" id="KW-1185">Reference proteome</keyword>
<dbReference type="SUPFAM" id="SSF48498">
    <property type="entry name" value="Tetracyclin repressor-like, C-terminal domain"/>
    <property type="match status" value="1"/>
</dbReference>
<evidence type="ECO:0000256" key="1">
    <source>
        <dbReference type="ARBA" id="ARBA00023015"/>
    </source>
</evidence>
<dbReference type="GO" id="GO:0000976">
    <property type="term" value="F:transcription cis-regulatory region binding"/>
    <property type="evidence" value="ECO:0007669"/>
    <property type="project" value="TreeGrafter"/>
</dbReference>
<name>A0A7Z0RXY5_9GAMM</name>
<evidence type="ECO:0000313" key="6">
    <source>
        <dbReference type="EMBL" id="NYS77685.1"/>
    </source>
</evidence>
<dbReference type="InterPro" id="IPR036271">
    <property type="entry name" value="Tet_transcr_reg_TetR-rel_C_sf"/>
</dbReference>
<accession>A0A7Z0RXY5</accession>
<feature type="DNA-binding region" description="H-T-H motif" evidence="4">
    <location>
        <begin position="23"/>
        <end position="42"/>
    </location>
</feature>
<evidence type="ECO:0000256" key="3">
    <source>
        <dbReference type="ARBA" id="ARBA00023163"/>
    </source>
</evidence>
<dbReference type="EMBL" id="JACCDE010000009">
    <property type="protein sequence ID" value="NYS77685.1"/>
    <property type="molecule type" value="Genomic_DNA"/>
</dbReference>
<dbReference type="RefSeq" id="WP_035559681.1">
    <property type="nucleotide sequence ID" value="NZ_JACCDE010000009.1"/>
</dbReference>
<gene>
    <name evidence="6" type="ORF">HZS80_08135</name>
</gene>
<protein>
    <submittedName>
        <fullName evidence="6">TetR/AcrR family transcriptional regulator</fullName>
    </submittedName>
</protein>
<evidence type="ECO:0000259" key="5">
    <source>
        <dbReference type="PROSITE" id="PS50977"/>
    </source>
</evidence>
<dbReference type="PRINTS" id="PR00455">
    <property type="entry name" value="HTHTETR"/>
</dbReference>
<evidence type="ECO:0000256" key="4">
    <source>
        <dbReference type="PROSITE-ProRule" id="PRU00335"/>
    </source>
</evidence>
<proteinExistence type="predicted"/>